<dbReference type="CDD" id="cd17006">
    <property type="entry name" value="ANTH_N_HIP1_like"/>
    <property type="match status" value="1"/>
</dbReference>
<dbReference type="GO" id="GO:0080025">
    <property type="term" value="F:phosphatidylinositol-3,5-bisphosphate binding"/>
    <property type="evidence" value="ECO:0007669"/>
    <property type="project" value="TreeGrafter"/>
</dbReference>
<dbReference type="GO" id="GO:0043325">
    <property type="term" value="F:phosphatidylinositol-3,4-bisphosphate binding"/>
    <property type="evidence" value="ECO:0007669"/>
    <property type="project" value="TreeGrafter"/>
</dbReference>
<dbReference type="InterPro" id="IPR013809">
    <property type="entry name" value="ENTH"/>
</dbReference>
<evidence type="ECO:0000259" key="1">
    <source>
        <dbReference type="PROSITE" id="PS50942"/>
    </source>
</evidence>
<dbReference type="InterPro" id="IPR011417">
    <property type="entry name" value="ANTH_dom"/>
</dbReference>
<reference evidence="2 3" key="1">
    <citation type="journal article" date="2018" name="Gigascience">
        <title>Genomes of trombidid mites reveal novel predicted allergens and laterally-transferred genes associated with secondary metabolism.</title>
        <authorList>
            <person name="Dong X."/>
            <person name="Chaisiri K."/>
            <person name="Xia D."/>
            <person name="Armstrong S.D."/>
            <person name="Fang Y."/>
            <person name="Donnelly M.J."/>
            <person name="Kadowaki T."/>
            <person name="McGarry J.W."/>
            <person name="Darby A.C."/>
            <person name="Makepeace B.L."/>
        </authorList>
    </citation>
    <scope>NUCLEOTIDE SEQUENCE [LARGE SCALE GENOMIC DNA]</scope>
    <source>
        <strain evidence="2">UoL-WK</strain>
    </source>
</reference>
<dbReference type="Gene3D" id="1.25.40.90">
    <property type="match status" value="1"/>
</dbReference>
<dbReference type="PANTHER" id="PTHR10407:SF15">
    <property type="entry name" value="HUNTINGTIN INTERACTING PROTEIN 1"/>
    <property type="match status" value="1"/>
</dbReference>
<dbReference type="AlphaFoldDB" id="A0A3S4QUS1"/>
<organism evidence="2 3">
    <name type="scientific">Dinothrombium tinctorium</name>
    <dbReference type="NCBI Taxonomy" id="1965070"/>
    <lineage>
        <taxon>Eukaryota</taxon>
        <taxon>Metazoa</taxon>
        <taxon>Ecdysozoa</taxon>
        <taxon>Arthropoda</taxon>
        <taxon>Chelicerata</taxon>
        <taxon>Arachnida</taxon>
        <taxon>Acari</taxon>
        <taxon>Acariformes</taxon>
        <taxon>Trombidiformes</taxon>
        <taxon>Prostigmata</taxon>
        <taxon>Anystina</taxon>
        <taxon>Parasitengona</taxon>
        <taxon>Trombidioidea</taxon>
        <taxon>Trombidiidae</taxon>
        <taxon>Dinothrombium</taxon>
    </lineage>
</organism>
<evidence type="ECO:0000313" key="2">
    <source>
        <dbReference type="EMBL" id="RWS08019.1"/>
    </source>
</evidence>
<dbReference type="GO" id="GO:0032051">
    <property type="term" value="F:clathrin light chain binding"/>
    <property type="evidence" value="ECO:0007669"/>
    <property type="project" value="TreeGrafter"/>
</dbReference>
<dbReference type="FunFam" id="1.25.40.90:FF:000012">
    <property type="entry name" value="Huntingtin interacting protein 1-related"/>
    <property type="match status" value="1"/>
</dbReference>
<dbReference type="GO" id="GO:0030136">
    <property type="term" value="C:clathrin-coated vesicle"/>
    <property type="evidence" value="ECO:0007669"/>
    <property type="project" value="TreeGrafter"/>
</dbReference>
<dbReference type="GO" id="GO:0007015">
    <property type="term" value="P:actin filament organization"/>
    <property type="evidence" value="ECO:0007669"/>
    <property type="project" value="TreeGrafter"/>
</dbReference>
<proteinExistence type="predicted"/>
<evidence type="ECO:0000313" key="3">
    <source>
        <dbReference type="Proteomes" id="UP000285301"/>
    </source>
</evidence>
<feature type="domain" description="ENTH" evidence="1">
    <location>
        <begin position="22"/>
        <end position="150"/>
    </location>
</feature>
<dbReference type="STRING" id="1965070.A0A3S4QUS1"/>
<dbReference type="GO" id="GO:0048268">
    <property type="term" value="P:clathrin coat assembly"/>
    <property type="evidence" value="ECO:0007669"/>
    <property type="project" value="TreeGrafter"/>
</dbReference>
<protein>
    <submittedName>
        <fullName evidence="2">Huntingtin interacting protein-like protein</fullName>
    </submittedName>
</protein>
<dbReference type="GO" id="GO:0030864">
    <property type="term" value="C:cortical actin cytoskeleton"/>
    <property type="evidence" value="ECO:0007669"/>
    <property type="project" value="TreeGrafter"/>
</dbReference>
<dbReference type="SUPFAM" id="SSF48464">
    <property type="entry name" value="ENTH/VHS domain"/>
    <property type="match status" value="1"/>
</dbReference>
<keyword evidence="3" id="KW-1185">Reference proteome</keyword>
<dbReference type="GO" id="GO:0051015">
    <property type="term" value="F:actin filament binding"/>
    <property type="evidence" value="ECO:0007669"/>
    <property type="project" value="TreeGrafter"/>
</dbReference>
<dbReference type="GO" id="GO:0006897">
    <property type="term" value="P:endocytosis"/>
    <property type="evidence" value="ECO:0007669"/>
    <property type="project" value="InterPro"/>
</dbReference>
<sequence>MATRNVNKILSPKGRMTSLDVEREYFEKCQVISISKAINSVESPVKEKHVRRILIGTFKDQSAQFFWSTARKLPLQENSIVCWKFCHVLHKVLREGHRKALSDSYPFRSMILDLGKMWGLLKEGYGKLIQNYCTLLVNKIDFHARNNKFPGNLMVTDDELDNIGERDVNVFFQLSCEMFDYLDEILCLQSSGMLINSV</sequence>
<dbReference type="SMART" id="SM00273">
    <property type="entry name" value="ENTH"/>
    <property type="match status" value="1"/>
</dbReference>
<dbReference type="GO" id="GO:0035615">
    <property type="term" value="F:clathrin adaptor activity"/>
    <property type="evidence" value="ECO:0007669"/>
    <property type="project" value="TreeGrafter"/>
</dbReference>
<dbReference type="Proteomes" id="UP000285301">
    <property type="component" value="Unassembled WGS sequence"/>
</dbReference>
<dbReference type="InterPro" id="IPR008942">
    <property type="entry name" value="ENTH_VHS"/>
</dbReference>
<name>A0A3S4QUS1_9ACAR</name>
<accession>A0A3S4QUS1</accession>
<dbReference type="OrthoDB" id="8178130at2759"/>
<dbReference type="PANTHER" id="PTHR10407">
    <property type="entry name" value="HUNTINGTIN INTERACTING PROTEIN 1"/>
    <property type="match status" value="1"/>
</dbReference>
<dbReference type="EMBL" id="NCKU01003181">
    <property type="protein sequence ID" value="RWS08019.1"/>
    <property type="molecule type" value="Genomic_DNA"/>
</dbReference>
<gene>
    <name evidence="2" type="ORF">B4U79_00763</name>
</gene>
<dbReference type="PROSITE" id="PS50942">
    <property type="entry name" value="ENTH"/>
    <property type="match status" value="1"/>
</dbReference>
<dbReference type="InterPro" id="IPR030224">
    <property type="entry name" value="Sla2_fam"/>
</dbReference>
<comment type="caution">
    <text evidence="2">The sequence shown here is derived from an EMBL/GenBank/DDBJ whole genome shotgun (WGS) entry which is preliminary data.</text>
</comment>
<dbReference type="Pfam" id="PF07651">
    <property type="entry name" value="ANTH"/>
    <property type="match status" value="1"/>
</dbReference>